<evidence type="ECO:0000313" key="3">
    <source>
        <dbReference type="Proteomes" id="UP001303046"/>
    </source>
</evidence>
<gene>
    <name evidence="2" type="primary">Necator_chrV.g19910</name>
    <name evidence="2" type="ORF">RB195_015118</name>
</gene>
<keyword evidence="1" id="KW-0732">Signal</keyword>
<comment type="caution">
    <text evidence="2">The sequence shown here is derived from an EMBL/GenBank/DDBJ whole genome shotgun (WGS) entry which is preliminary data.</text>
</comment>
<keyword evidence="3" id="KW-1185">Reference proteome</keyword>
<name>A0ABR1E323_NECAM</name>
<feature type="chain" id="PRO_5047285350" description="GIY-YIG domain-containing protein" evidence="1">
    <location>
        <begin position="22"/>
        <end position="137"/>
    </location>
</feature>
<reference evidence="2 3" key="1">
    <citation type="submission" date="2023-08" db="EMBL/GenBank/DDBJ databases">
        <title>A Necator americanus chromosomal reference genome.</title>
        <authorList>
            <person name="Ilik V."/>
            <person name="Petrzelkova K.J."/>
            <person name="Pardy F."/>
            <person name="Fuh T."/>
            <person name="Niatou-Singa F.S."/>
            <person name="Gouil Q."/>
            <person name="Baker L."/>
            <person name="Ritchie M.E."/>
            <person name="Jex A.R."/>
            <person name="Gazzola D."/>
            <person name="Li H."/>
            <person name="Toshio Fujiwara R."/>
            <person name="Zhan B."/>
            <person name="Aroian R.V."/>
            <person name="Pafco B."/>
            <person name="Schwarz E.M."/>
        </authorList>
    </citation>
    <scope>NUCLEOTIDE SEQUENCE [LARGE SCALE GENOMIC DNA]</scope>
    <source>
        <strain evidence="2 3">Aroian</strain>
        <tissue evidence="2">Whole animal</tissue>
    </source>
</reference>
<evidence type="ECO:0000256" key="1">
    <source>
        <dbReference type="SAM" id="SignalP"/>
    </source>
</evidence>
<accession>A0ABR1E323</accession>
<organism evidence="2 3">
    <name type="scientific">Necator americanus</name>
    <name type="common">Human hookworm</name>
    <dbReference type="NCBI Taxonomy" id="51031"/>
    <lineage>
        <taxon>Eukaryota</taxon>
        <taxon>Metazoa</taxon>
        <taxon>Ecdysozoa</taxon>
        <taxon>Nematoda</taxon>
        <taxon>Chromadorea</taxon>
        <taxon>Rhabditida</taxon>
        <taxon>Rhabditina</taxon>
        <taxon>Rhabditomorpha</taxon>
        <taxon>Strongyloidea</taxon>
        <taxon>Ancylostomatidae</taxon>
        <taxon>Bunostominae</taxon>
        <taxon>Necator</taxon>
    </lineage>
</organism>
<feature type="signal peptide" evidence="1">
    <location>
        <begin position="1"/>
        <end position="21"/>
    </location>
</feature>
<dbReference type="EMBL" id="JAVFWL010000005">
    <property type="protein sequence ID" value="KAK6757099.1"/>
    <property type="molecule type" value="Genomic_DNA"/>
</dbReference>
<evidence type="ECO:0000313" key="2">
    <source>
        <dbReference type="EMBL" id="KAK6757099.1"/>
    </source>
</evidence>
<proteinExistence type="predicted"/>
<protein>
    <recommendedName>
        <fullName evidence="4">GIY-YIG domain-containing protein</fullName>
    </recommendedName>
</protein>
<evidence type="ECO:0008006" key="4">
    <source>
        <dbReference type="Google" id="ProtNLM"/>
    </source>
</evidence>
<sequence>MCTFSLLAKMTALFLCARLSSDRVPRGFCMILVAVTITSPQIKPQTLKLTEIPPNNLKHQLIRNRLYDTFCTAPNCIICPTGRPGDCLRSGVIYLISCTSCGDEYLGETARLYVRMKEHVNGKNRLREWTSLGAQRT</sequence>
<dbReference type="Proteomes" id="UP001303046">
    <property type="component" value="Unassembled WGS sequence"/>
</dbReference>